<dbReference type="Pfam" id="PF07920">
    <property type="entry name" value="DUF1684"/>
    <property type="match status" value="1"/>
</dbReference>
<name>A0A0D4C0S8_9MICC</name>
<dbReference type="PANTHER" id="PTHR41913:SF1">
    <property type="entry name" value="DUF1684 DOMAIN-CONTAINING PROTEIN"/>
    <property type="match status" value="1"/>
</dbReference>
<gene>
    <name evidence="1" type="ORF">UM93_12745</name>
</gene>
<dbReference type="OrthoDB" id="5493262at2"/>
<evidence type="ECO:0000313" key="1">
    <source>
        <dbReference type="EMBL" id="AJT42154.1"/>
    </source>
</evidence>
<dbReference type="Proteomes" id="UP000061839">
    <property type="component" value="Chromosome"/>
</dbReference>
<dbReference type="STRING" id="1618207.UM93_12745"/>
<sequence>MANSSWQQFRDHRNQSLPSPHGWLSLTSLQWLPNEPGKLDGVPGLWSVSGELAKVSATAQDGLQVLSSEAPLDGELRAELAENESVNWLRFGTVLIELAKRGGSYAIRTRDSAAPTLNGFKGVPTFDYADEFIADGQFVRYPTPQLREIATANPRVPGQAEIVGEISFELAGQSHTLLAQQNGDDLLVNFHDTSNGEQTAGWRFLTVKAPDDAGAVQLDFNYALNWPSGFSAFGTCPRPLAENTLDVPVLAGEKHL</sequence>
<dbReference type="InterPro" id="IPR012467">
    <property type="entry name" value="DUF1684"/>
</dbReference>
<accession>A0A0D4C0S8</accession>
<dbReference type="PATRIC" id="fig|1618207.4.peg.2583"/>
<protein>
    <recommendedName>
        <fullName evidence="3">DUF1684 domain-containing protein</fullName>
    </recommendedName>
</protein>
<evidence type="ECO:0008006" key="3">
    <source>
        <dbReference type="Google" id="ProtNLM"/>
    </source>
</evidence>
<proteinExistence type="predicted"/>
<dbReference type="PANTHER" id="PTHR41913">
    <property type="entry name" value="DUF1684 DOMAIN-CONTAINING PROTEIN"/>
    <property type="match status" value="1"/>
</dbReference>
<dbReference type="KEGG" id="ari:UM93_12745"/>
<evidence type="ECO:0000313" key="2">
    <source>
        <dbReference type="Proteomes" id="UP000061839"/>
    </source>
</evidence>
<dbReference type="AlphaFoldDB" id="A0A0D4C0S8"/>
<dbReference type="RefSeq" id="WP_045075939.1">
    <property type="nucleotide sequence ID" value="NZ_CP011005.1"/>
</dbReference>
<dbReference type="HOGENOM" id="CLU_093051_0_0_11"/>
<reference evidence="1 2" key="1">
    <citation type="journal article" date="2015" name="Genome Announc.">
        <title>Complete Genome Sequencing of Protease-Producing Novel Arthrobacter sp. Strain IHBB 11108 Using PacBio Single-Molecule Real-Time Sequencing Technology.</title>
        <authorList>
            <person name="Kiran S."/>
            <person name="Swarnkar M.K."/>
            <person name="Pal M."/>
            <person name="Thakur R."/>
            <person name="Tewari R."/>
            <person name="Singh A.K."/>
            <person name="Gulati A."/>
        </authorList>
    </citation>
    <scope>NUCLEOTIDE SEQUENCE [LARGE SCALE GENOMIC DNA]</scope>
    <source>
        <strain evidence="1 2">IHBB 11108</strain>
    </source>
</reference>
<dbReference type="EMBL" id="CP011005">
    <property type="protein sequence ID" value="AJT42154.1"/>
    <property type="molecule type" value="Genomic_DNA"/>
</dbReference>
<organism evidence="1 2">
    <name type="scientific">Psychromicrobium lacuslunae</name>
    <dbReference type="NCBI Taxonomy" id="1618207"/>
    <lineage>
        <taxon>Bacteria</taxon>
        <taxon>Bacillati</taxon>
        <taxon>Actinomycetota</taxon>
        <taxon>Actinomycetes</taxon>
        <taxon>Micrococcales</taxon>
        <taxon>Micrococcaceae</taxon>
        <taxon>Psychromicrobium</taxon>
    </lineage>
</organism>
<keyword evidence="2" id="KW-1185">Reference proteome</keyword>